<protein>
    <recommendedName>
        <fullName evidence="2">C2H2-type domain-containing protein</fullName>
    </recommendedName>
</protein>
<feature type="region of interest" description="Disordered" evidence="1">
    <location>
        <begin position="698"/>
        <end position="722"/>
    </location>
</feature>
<evidence type="ECO:0000313" key="4">
    <source>
        <dbReference type="Proteomes" id="UP001164746"/>
    </source>
</evidence>
<accession>A0ABY7ES31</accession>
<dbReference type="PROSITE" id="PS00028">
    <property type="entry name" value="ZINC_FINGER_C2H2_1"/>
    <property type="match status" value="1"/>
</dbReference>
<feature type="compositionally biased region" description="Low complexity" evidence="1">
    <location>
        <begin position="811"/>
        <end position="827"/>
    </location>
</feature>
<feature type="compositionally biased region" description="Low complexity" evidence="1">
    <location>
        <begin position="842"/>
        <end position="860"/>
    </location>
</feature>
<proteinExistence type="predicted"/>
<reference evidence="3" key="1">
    <citation type="submission" date="2022-11" db="EMBL/GenBank/DDBJ databases">
        <title>Centuries of genome instability and evolution in soft-shell clam transmissible cancer (bioRxiv).</title>
        <authorList>
            <person name="Hart S.F.M."/>
            <person name="Yonemitsu M.A."/>
            <person name="Giersch R.M."/>
            <person name="Beal B.F."/>
            <person name="Arriagada G."/>
            <person name="Davis B.W."/>
            <person name="Ostrander E.A."/>
            <person name="Goff S.P."/>
            <person name="Metzger M.J."/>
        </authorList>
    </citation>
    <scope>NUCLEOTIDE SEQUENCE</scope>
    <source>
        <strain evidence="3">MELC-2E11</strain>
        <tissue evidence="3">Siphon/mantle</tissue>
    </source>
</reference>
<feature type="region of interest" description="Disordered" evidence="1">
    <location>
        <begin position="908"/>
        <end position="943"/>
    </location>
</feature>
<feature type="domain" description="C2H2-type" evidence="2">
    <location>
        <begin position="295"/>
        <end position="317"/>
    </location>
</feature>
<evidence type="ECO:0000313" key="3">
    <source>
        <dbReference type="EMBL" id="WAR11939.1"/>
    </source>
</evidence>
<feature type="compositionally biased region" description="Polar residues" evidence="1">
    <location>
        <begin position="17"/>
        <end position="33"/>
    </location>
</feature>
<gene>
    <name evidence="3" type="ORF">MAR_026119</name>
</gene>
<feature type="compositionally biased region" description="Polar residues" evidence="1">
    <location>
        <begin position="225"/>
        <end position="254"/>
    </location>
</feature>
<name>A0ABY7ES31_MYAAR</name>
<dbReference type="InterPro" id="IPR013087">
    <property type="entry name" value="Znf_C2H2_type"/>
</dbReference>
<feature type="region of interest" description="Disordered" evidence="1">
    <location>
        <begin position="125"/>
        <end position="291"/>
    </location>
</feature>
<sequence>MSYYAQQYDTGGGDSYQEPTDTQIETTSDPNQAYYDQSYYSEQSGYDQYQNQADPYGQYNANESYVENYDQQERAAGTSTSTDYYDYHTSQATEYPNYNSATNYQTGAAGGGVASTSYQRGGRGQVYQARGRGTAVGRVAQSSRGRGRAQGRGDYGNNQQQFGCGNRGQHFGVGKNQQQYGNSVGQFGQAKSSGVSMSSQSNRQYHNPSSTNKVGGQFGIKSPLKDSNQAATSISQMSNKPNSTDQTPGSSTVTEVKGTEVKGPEVKGAEDKATEVIEEPKEAESESSDEDTDFCKYCNKKFDSLKAYHAHTRGMQHTAFVMEAKRKKGDKKYDKEIVDKSVLEFKDEFEVEDNWMDLDNDMIDSIRMRKNIEERDLNPEQIGKSHLPDNYSCPNLELAAKGVKVKAKKKQTSGIMIETEKAKHPSIYEHLTKFNSKKKKSEINANCEMFAKDIYKKEGRGQNNMKRHAMALAEKASTLREIDTEEKTEIVMEEFRRKKRQERLEQSGGTVDMAENHISQILTNHMTHIAEKTSEYRTERGSTSINIMTHIMSDERRYLDSLMMERHRLADPYDERRRLDDVMARRKERQIGQRSGGMPEASRSPGLSSNERTRLEDQMKRRELMNIQSTAKDIMQDQSASLSLSGDPSTSSMISSEDDAAMALQISNALTQSLLKYRLHNAPKELSSITDSLKDYLQPAEKPEPSSNIPGLGNSSSDKKVPSFLRQKAPTPKLAFSVKKDDKVVSGRNVFGPPSPSPPNSPTSISTAASVATTVVNTANTDQPQRMLLESIRKQTELIKQKIAASCVASTVPSSQQQTYPQSKQSQASTQPYEPSANQKQAVTSHITSAATSAHHSQASGHMAAASANQTQALSQVTFSSANQQAVQPGGPSDYSSYYYQQNFHMGVPNAAPQTASTSNPVQAPGMNTQSMGYKPSQQSYRR</sequence>
<feature type="compositionally biased region" description="Polar residues" evidence="1">
    <location>
        <begin position="175"/>
        <end position="214"/>
    </location>
</feature>
<feature type="compositionally biased region" description="Polar residues" evidence="1">
    <location>
        <begin position="828"/>
        <end position="841"/>
    </location>
</feature>
<feature type="region of interest" description="Disordered" evidence="1">
    <location>
        <begin position="587"/>
        <end position="613"/>
    </location>
</feature>
<evidence type="ECO:0000259" key="2">
    <source>
        <dbReference type="PROSITE" id="PS00028"/>
    </source>
</evidence>
<dbReference type="Proteomes" id="UP001164746">
    <property type="component" value="Chromosome 8"/>
</dbReference>
<evidence type="ECO:0000256" key="1">
    <source>
        <dbReference type="SAM" id="MobiDB-lite"/>
    </source>
</evidence>
<organism evidence="3 4">
    <name type="scientific">Mya arenaria</name>
    <name type="common">Soft-shell clam</name>
    <dbReference type="NCBI Taxonomy" id="6604"/>
    <lineage>
        <taxon>Eukaryota</taxon>
        <taxon>Metazoa</taxon>
        <taxon>Spiralia</taxon>
        <taxon>Lophotrochozoa</taxon>
        <taxon>Mollusca</taxon>
        <taxon>Bivalvia</taxon>
        <taxon>Autobranchia</taxon>
        <taxon>Heteroconchia</taxon>
        <taxon>Euheterodonta</taxon>
        <taxon>Imparidentia</taxon>
        <taxon>Neoheterodontei</taxon>
        <taxon>Myida</taxon>
        <taxon>Myoidea</taxon>
        <taxon>Myidae</taxon>
        <taxon>Mya</taxon>
    </lineage>
</organism>
<keyword evidence="4" id="KW-1185">Reference proteome</keyword>
<feature type="compositionally biased region" description="Basic and acidic residues" evidence="1">
    <location>
        <begin position="257"/>
        <end position="284"/>
    </location>
</feature>
<feature type="region of interest" description="Disordered" evidence="1">
    <location>
        <begin position="1"/>
        <end position="33"/>
    </location>
</feature>
<dbReference type="InterPro" id="IPR036236">
    <property type="entry name" value="Znf_C2H2_sf"/>
</dbReference>
<dbReference type="SUPFAM" id="SSF57667">
    <property type="entry name" value="beta-beta-alpha zinc fingers"/>
    <property type="match status" value="1"/>
</dbReference>
<feature type="compositionally biased region" description="Polar residues" evidence="1">
    <location>
        <begin position="912"/>
        <end position="943"/>
    </location>
</feature>
<feature type="region of interest" description="Disordered" evidence="1">
    <location>
        <begin position="811"/>
        <end position="868"/>
    </location>
</feature>
<dbReference type="EMBL" id="CP111019">
    <property type="protein sequence ID" value="WAR11939.1"/>
    <property type="molecule type" value="Genomic_DNA"/>
</dbReference>
<feature type="compositionally biased region" description="Polar residues" evidence="1">
    <location>
        <begin position="705"/>
        <end position="716"/>
    </location>
</feature>